<evidence type="ECO:0000313" key="2">
    <source>
        <dbReference type="EMBL" id="MCV2232659.1"/>
    </source>
</evidence>
<dbReference type="Pfam" id="PF09527">
    <property type="entry name" value="ATPase_gene1"/>
    <property type="match status" value="1"/>
</dbReference>
<evidence type="ECO:0000313" key="3">
    <source>
        <dbReference type="Proteomes" id="UP001177160"/>
    </source>
</evidence>
<dbReference type="Proteomes" id="UP001177160">
    <property type="component" value="Unassembled WGS sequence"/>
</dbReference>
<comment type="caution">
    <text evidence="2">The sequence shown here is derived from an EMBL/GenBank/DDBJ whole genome shotgun (WGS) entry which is preliminary data.</text>
</comment>
<sequence>MEPNKDKKRKSLVEIYREYNLVIAFFYELVFVLLGLIILGLILDEYLKTKVLFTILFTLFGIYSSISNLYKRMTKKEDKDVSKK</sequence>
<dbReference type="RefSeq" id="WP_263608846.1">
    <property type="nucleotide sequence ID" value="NZ_JAOVQM010000007.1"/>
</dbReference>
<proteinExistence type="predicted"/>
<evidence type="ECO:0000256" key="1">
    <source>
        <dbReference type="SAM" id="Phobius"/>
    </source>
</evidence>
<name>A0ABT2Y7D8_9MOLU</name>
<reference evidence="2" key="1">
    <citation type="submission" date="2022-09" db="EMBL/GenBank/DDBJ databases">
        <title>Novel Mycoplasma species identified in domestic and wild animals.</title>
        <authorList>
            <person name="Volokhov D.V."/>
            <person name="Furtak V.A."/>
            <person name="Zagorodnyaya T.A."/>
        </authorList>
    </citation>
    <scope>NUCLEOTIDE SEQUENCE</scope>
    <source>
        <strain evidence="2">Oakley</strain>
    </source>
</reference>
<feature type="transmembrane region" description="Helical" evidence="1">
    <location>
        <begin position="21"/>
        <end position="43"/>
    </location>
</feature>
<protein>
    <submittedName>
        <fullName evidence="2">AtpZ/AtpI family protein</fullName>
    </submittedName>
</protein>
<keyword evidence="1" id="KW-0472">Membrane</keyword>
<keyword evidence="1" id="KW-1133">Transmembrane helix</keyword>
<dbReference type="EMBL" id="JAOVQM010000007">
    <property type="protein sequence ID" value="MCV2232659.1"/>
    <property type="molecule type" value="Genomic_DNA"/>
</dbReference>
<dbReference type="InterPro" id="IPR032820">
    <property type="entry name" value="ATPase_put"/>
</dbReference>
<feature type="transmembrane region" description="Helical" evidence="1">
    <location>
        <begin position="49"/>
        <end position="70"/>
    </location>
</feature>
<accession>A0ABT2Y7D8</accession>
<keyword evidence="3" id="KW-1185">Reference proteome</keyword>
<keyword evidence="1" id="KW-0812">Transmembrane</keyword>
<gene>
    <name evidence="2" type="ORF">N7548_07495</name>
</gene>
<organism evidence="2 3">
    <name type="scientific">Paracholeplasma manati</name>
    <dbReference type="NCBI Taxonomy" id="591373"/>
    <lineage>
        <taxon>Bacteria</taxon>
        <taxon>Bacillati</taxon>
        <taxon>Mycoplasmatota</taxon>
        <taxon>Mollicutes</taxon>
        <taxon>Acholeplasmatales</taxon>
        <taxon>Acholeplasmataceae</taxon>
        <taxon>Paracholeplasma</taxon>
    </lineage>
</organism>